<evidence type="ECO:0000256" key="8">
    <source>
        <dbReference type="PIRSR" id="PIRSR625705-1"/>
    </source>
</evidence>
<protein>
    <recommendedName>
        <fullName evidence="3">beta-N-acetylhexosaminidase</fullName>
        <ecNumber evidence="3">3.2.1.52</ecNumber>
    </recommendedName>
    <alternativeName>
        <fullName evidence="6">Beta-N-acetylhexosaminidase</fullName>
    </alternativeName>
    <alternativeName>
        <fullName evidence="7">N-acetyl-beta-glucosaminidase</fullName>
    </alternativeName>
</protein>
<organism evidence="11 12">
    <name type="scientific">Dyadobacter jejuensis</name>
    <dbReference type="NCBI Taxonomy" id="1082580"/>
    <lineage>
        <taxon>Bacteria</taxon>
        <taxon>Pseudomonadati</taxon>
        <taxon>Bacteroidota</taxon>
        <taxon>Cytophagia</taxon>
        <taxon>Cytophagales</taxon>
        <taxon>Spirosomataceae</taxon>
        <taxon>Dyadobacter</taxon>
    </lineage>
</organism>
<comment type="catalytic activity">
    <reaction evidence="1">
        <text>Hydrolysis of terminal non-reducing N-acetyl-D-hexosamine residues in N-acetyl-beta-D-hexosaminides.</text>
        <dbReference type="EC" id="3.2.1.52"/>
    </reaction>
</comment>
<dbReference type="PRINTS" id="PR00738">
    <property type="entry name" value="GLHYDRLASE20"/>
</dbReference>
<evidence type="ECO:0000256" key="6">
    <source>
        <dbReference type="ARBA" id="ARBA00030512"/>
    </source>
</evidence>
<feature type="transmembrane region" description="Helical" evidence="9">
    <location>
        <begin position="50"/>
        <end position="71"/>
    </location>
</feature>
<evidence type="ECO:0000256" key="7">
    <source>
        <dbReference type="ARBA" id="ARBA00033000"/>
    </source>
</evidence>
<dbReference type="SUPFAM" id="SSF55545">
    <property type="entry name" value="beta-N-acetylhexosaminidase-like domain"/>
    <property type="match status" value="1"/>
</dbReference>
<evidence type="ECO:0000313" key="11">
    <source>
        <dbReference type="EMBL" id="PWJ57742.1"/>
    </source>
</evidence>
<dbReference type="InterPro" id="IPR017853">
    <property type="entry name" value="GH"/>
</dbReference>
<comment type="similarity">
    <text evidence="2">Belongs to the glycosyl hydrolase 20 family.</text>
</comment>
<dbReference type="GO" id="GO:0004563">
    <property type="term" value="F:beta-N-acetylhexosaminidase activity"/>
    <property type="evidence" value="ECO:0007669"/>
    <property type="project" value="UniProtKB-EC"/>
</dbReference>
<reference evidence="11 12" key="1">
    <citation type="submission" date="2018-03" db="EMBL/GenBank/DDBJ databases">
        <title>Genomic Encyclopedia of Archaeal and Bacterial Type Strains, Phase II (KMG-II): from individual species to whole genera.</title>
        <authorList>
            <person name="Goeker M."/>
        </authorList>
    </citation>
    <scope>NUCLEOTIDE SEQUENCE [LARGE SCALE GENOMIC DNA]</scope>
    <source>
        <strain evidence="11 12">DSM 100346</strain>
    </source>
</reference>
<keyword evidence="9" id="KW-1133">Transmembrane helix</keyword>
<dbReference type="Gene3D" id="2.60.40.290">
    <property type="match status" value="1"/>
</dbReference>
<gene>
    <name evidence="11" type="ORF">CLV98_106214</name>
</gene>
<dbReference type="Gene3D" id="3.20.20.80">
    <property type="entry name" value="Glycosidases"/>
    <property type="match status" value="1"/>
</dbReference>
<accession>A0A316AJN5</accession>
<dbReference type="InterPro" id="IPR015882">
    <property type="entry name" value="HEX_bac_N"/>
</dbReference>
<dbReference type="Gene3D" id="3.30.379.10">
    <property type="entry name" value="Chitobiase/beta-hexosaminidase domain 2-like"/>
    <property type="match status" value="1"/>
</dbReference>
<feature type="domain" description="Chitobiase/beta-hexosaminidases N-terminal" evidence="10">
    <location>
        <begin position="84"/>
        <end position="234"/>
    </location>
</feature>
<dbReference type="Pfam" id="PF03173">
    <property type="entry name" value="CHB_HEX"/>
    <property type="match status" value="1"/>
</dbReference>
<dbReference type="SMART" id="SM01081">
    <property type="entry name" value="CHB_HEX"/>
    <property type="match status" value="1"/>
</dbReference>
<dbReference type="InterPro" id="IPR015883">
    <property type="entry name" value="Glyco_hydro_20_cat"/>
</dbReference>
<dbReference type="SUPFAM" id="SSF51445">
    <property type="entry name" value="(Trans)glycosidases"/>
    <property type="match status" value="1"/>
</dbReference>
<evidence type="ECO:0000256" key="4">
    <source>
        <dbReference type="ARBA" id="ARBA00022801"/>
    </source>
</evidence>
<dbReference type="InterPro" id="IPR004867">
    <property type="entry name" value="CHB_C_dom"/>
</dbReference>
<dbReference type="Pfam" id="PF03174">
    <property type="entry name" value="CHB_HEX_C"/>
    <property type="match status" value="1"/>
</dbReference>
<dbReference type="EMBL" id="QGDT01000006">
    <property type="protein sequence ID" value="PWJ57742.1"/>
    <property type="molecule type" value="Genomic_DNA"/>
</dbReference>
<dbReference type="InterPro" id="IPR029018">
    <property type="entry name" value="Hex-like_dom2"/>
</dbReference>
<keyword evidence="9" id="KW-0812">Transmembrane</keyword>
<dbReference type="InterPro" id="IPR012291">
    <property type="entry name" value="CBM2_carb-bd_dom_sf"/>
</dbReference>
<dbReference type="Gene3D" id="2.60.40.10">
    <property type="entry name" value="Immunoglobulins"/>
    <property type="match status" value="1"/>
</dbReference>
<evidence type="ECO:0000256" key="9">
    <source>
        <dbReference type="SAM" id="Phobius"/>
    </source>
</evidence>
<dbReference type="EC" id="3.2.1.52" evidence="3"/>
<feature type="active site" description="Proton donor" evidence="8">
    <location>
        <position position="591"/>
    </location>
</feature>
<dbReference type="InterPro" id="IPR014756">
    <property type="entry name" value="Ig_E-set"/>
</dbReference>
<dbReference type="SUPFAM" id="SSF49384">
    <property type="entry name" value="Carbohydrate-binding domain"/>
    <property type="match status" value="1"/>
</dbReference>
<dbReference type="Proteomes" id="UP000245880">
    <property type="component" value="Unassembled WGS sequence"/>
</dbReference>
<dbReference type="PANTHER" id="PTHR22600:SF57">
    <property type="entry name" value="BETA-N-ACETYLHEXOSAMINIDASE"/>
    <property type="match status" value="1"/>
</dbReference>
<dbReference type="InterPro" id="IPR008965">
    <property type="entry name" value="CBM2/CBM3_carb-bd_dom_sf"/>
</dbReference>
<comment type="caution">
    <text evidence="11">The sequence shown here is derived from an EMBL/GenBank/DDBJ whole genome shotgun (WGS) entry which is preliminary data.</text>
</comment>
<sequence length="914" mass="102331">MDYSLSGLKPSVAHFLTEFPNYHSTIVSLSYFKVLLIFGCIRWEYPTDILLLVLQLMKKINLLLVLFLAVLGSCSKSGTGTEGRNIGVSWKVLSNFIEPEGSFKARFTLTNHSDFALDDKNWALFFNMSPRPIHPNQEPEAANVEHINGDWYKLVPNAGFTLQPGDSIQIGYWGTEGIIKESDAPMGLYFVYYDEAGKEEEIVQVADFRVEPFTDKEQILRGAMDLKSLPTAENRFEENSYLSTLTAQELLPIIPSPVKMSRGQGAYTLLSSAKIYFEVGLEKEAAYLAAKLKEASGTNFTTEKSSADAQGGVQLKLAPGKIKGKEAYQLTVDTNGIRIAGNDPAGVFYGIQSLAQLIPLDVYQKKSKELLIPAVSVEDAPRFPFRSMHLDVARNFQTKESVMRILDLLSSYKVNHMLLYTTEDEGWRVEIDGLPELTEVGGQRQHVAGMNASALQPGYGSGPVAYDEGKHGSGFYTKADFIEILKYAHERHIKIIPELNFPGHALAAIKAMEARYERLMKEGKEKEANEFRLIDPDDKSEYLSAQAYKNNVVNVARESSYHFFEKVVDEMAKLYEQAGLTMDTFHTGGDEVAEGAWSKSPMVAKLLKEHPEIGGVKKLQAYFFSRLLPRLEKRNLKVHGWEEVALNKQPDGTYEVNPAFVGHQVVPYVWNNVYDVDLGNRLANAGYDVVLCNVTNFYFDMSYSNDPKEPGLYWAGFVNSRDNWLFAPFNMFRTTEETAMGKPMKEEFVGKELLKSSARKHIIGVESQLWSETIKGRDMMEYATLPKLLGFAESSWAAERPWESVANDAQRQKMTQAGWNIFANSMAQIHMPRLSYLNGGYHYRVPTPGAKIEGEMLHANIALPGLAIRYTTDGTEPTVSSALYTEPVAVSGKVKLRAFDRSGKGGMVCELETK</sequence>
<dbReference type="InterPro" id="IPR013783">
    <property type="entry name" value="Ig-like_fold"/>
</dbReference>
<dbReference type="PANTHER" id="PTHR22600">
    <property type="entry name" value="BETA-HEXOSAMINIDASE"/>
    <property type="match status" value="1"/>
</dbReference>
<dbReference type="GO" id="GO:0030247">
    <property type="term" value="F:polysaccharide binding"/>
    <property type="evidence" value="ECO:0007669"/>
    <property type="project" value="InterPro"/>
</dbReference>
<dbReference type="InterPro" id="IPR025705">
    <property type="entry name" value="Beta_hexosaminidase_sua/sub"/>
</dbReference>
<dbReference type="GO" id="GO:0016020">
    <property type="term" value="C:membrane"/>
    <property type="evidence" value="ECO:0007669"/>
    <property type="project" value="TreeGrafter"/>
</dbReference>
<feature type="transmembrane region" description="Helical" evidence="9">
    <location>
        <begin position="20"/>
        <end position="38"/>
    </location>
</feature>
<proteinExistence type="inferred from homology"/>
<dbReference type="InterPro" id="IPR004866">
    <property type="entry name" value="CHB/HEX_N_dom"/>
</dbReference>
<dbReference type="Pfam" id="PF00728">
    <property type="entry name" value="Glyco_hydro_20"/>
    <property type="match status" value="1"/>
</dbReference>
<evidence type="ECO:0000256" key="3">
    <source>
        <dbReference type="ARBA" id="ARBA00012663"/>
    </source>
</evidence>
<keyword evidence="5" id="KW-0326">Glycosidase</keyword>
<dbReference type="SUPFAM" id="SSF81296">
    <property type="entry name" value="E set domains"/>
    <property type="match status" value="1"/>
</dbReference>
<dbReference type="GO" id="GO:0005975">
    <property type="term" value="P:carbohydrate metabolic process"/>
    <property type="evidence" value="ECO:0007669"/>
    <property type="project" value="InterPro"/>
</dbReference>
<dbReference type="CDD" id="cd02847">
    <property type="entry name" value="E_set_Chitobiase_C"/>
    <property type="match status" value="1"/>
</dbReference>
<evidence type="ECO:0000256" key="5">
    <source>
        <dbReference type="ARBA" id="ARBA00023295"/>
    </source>
</evidence>
<keyword evidence="12" id="KW-1185">Reference proteome</keyword>
<keyword evidence="9" id="KW-0472">Membrane</keyword>
<evidence type="ECO:0000256" key="1">
    <source>
        <dbReference type="ARBA" id="ARBA00001231"/>
    </source>
</evidence>
<evidence type="ECO:0000259" key="10">
    <source>
        <dbReference type="SMART" id="SM01081"/>
    </source>
</evidence>
<evidence type="ECO:0000313" key="12">
    <source>
        <dbReference type="Proteomes" id="UP000245880"/>
    </source>
</evidence>
<name>A0A316AJN5_9BACT</name>
<dbReference type="Pfam" id="PF02838">
    <property type="entry name" value="Glyco_hydro_20b"/>
    <property type="match status" value="1"/>
</dbReference>
<evidence type="ECO:0000256" key="2">
    <source>
        <dbReference type="ARBA" id="ARBA00006285"/>
    </source>
</evidence>
<keyword evidence="4" id="KW-0378">Hydrolase</keyword>
<dbReference type="AlphaFoldDB" id="A0A316AJN5"/>
<dbReference type="GO" id="GO:0030203">
    <property type="term" value="P:glycosaminoglycan metabolic process"/>
    <property type="evidence" value="ECO:0007669"/>
    <property type="project" value="TreeGrafter"/>
</dbReference>